<protein>
    <recommendedName>
        <fullName evidence="1">Ubiquinol-cytochrome c reductase iron-sulphur subunit N-terminal domain-containing protein</fullName>
    </recommendedName>
</protein>
<evidence type="ECO:0000313" key="3">
    <source>
        <dbReference type="Proteomes" id="UP000324222"/>
    </source>
</evidence>
<gene>
    <name evidence="2" type="ORF">E2C01_018293</name>
</gene>
<dbReference type="EMBL" id="VSRR010001428">
    <property type="protein sequence ID" value="MPC25190.1"/>
    <property type="molecule type" value="Genomic_DNA"/>
</dbReference>
<dbReference type="GO" id="GO:0008121">
    <property type="term" value="F:quinol-cytochrome-c reductase activity"/>
    <property type="evidence" value="ECO:0007669"/>
    <property type="project" value="InterPro"/>
</dbReference>
<dbReference type="Gene3D" id="2.10.210.10">
    <property type="entry name" value="Cytochrome Bc1 Complex, Chain I"/>
    <property type="match status" value="1"/>
</dbReference>
<dbReference type="Proteomes" id="UP000324222">
    <property type="component" value="Unassembled WGS sequence"/>
</dbReference>
<feature type="domain" description="Ubiquinol-cytochrome c reductase iron-sulphur subunit N-terminal" evidence="1">
    <location>
        <begin position="2"/>
        <end position="72"/>
    </location>
</feature>
<sequence length="99" mass="10246">MLSYLSRSAHLAPALKSTAQAVANGSKNIIPGVYEGVVVELVQPSPKALTAYTMAKRCATGPVRASAGIAGTGASLLYRGVLQRGGMRSNYGFMGGFVR</sequence>
<keyword evidence="3" id="KW-1185">Reference proteome</keyword>
<proteinExistence type="predicted"/>
<dbReference type="AlphaFoldDB" id="A0A5B7DUN0"/>
<accession>A0A5B7DUN0</accession>
<dbReference type="InterPro" id="IPR015248">
    <property type="entry name" value="UQCRFS1_N"/>
</dbReference>
<evidence type="ECO:0000259" key="1">
    <source>
        <dbReference type="Pfam" id="PF09165"/>
    </source>
</evidence>
<organism evidence="2 3">
    <name type="scientific">Portunus trituberculatus</name>
    <name type="common">Swimming crab</name>
    <name type="synonym">Neptunus trituberculatus</name>
    <dbReference type="NCBI Taxonomy" id="210409"/>
    <lineage>
        <taxon>Eukaryota</taxon>
        <taxon>Metazoa</taxon>
        <taxon>Ecdysozoa</taxon>
        <taxon>Arthropoda</taxon>
        <taxon>Crustacea</taxon>
        <taxon>Multicrustacea</taxon>
        <taxon>Malacostraca</taxon>
        <taxon>Eumalacostraca</taxon>
        <taxon>Eucarida</taxon>
        <taxon>Decapoda</taxon>
        <taxon>Pleocyemata</taxon>
        <taxon>Brachyura</taxon>
        <taxon>Eubrachyura</taxon>
        <taxon>Portunoidea</taxon>
        <taxon>Portunidae</taxon>
        <taxon>Portuninae</taxon>
        <taxon>Portunus</taxon>
    </lineage>
</organism>
<dbReference type="OrthoDB" id="1637982at2759"/>
<evidence type="ECO:0000313" key="2">
    <source>
        <dbReference type="EMBL" id="MPC25190.1"/>
    </source>
</evidence>
<name>A0A5B7DUN0_PORTR</name>
<reference evidence="2 3" key="1">
    <citation type="submission" date="2019-05" db="EMBL/GenBank/DDBJ databases">
        <title>Another draft genome of Portunus trituberculatus and its Hox gene families provides insights of decapod evolution.</title>
        <authorList>
            <person name="Jeong J.-H."/>
            <person name="Song I."/>
            <person name="Kim S."/>
            <person name="Choi T."/>
            <person name="Kim D."/>
            <person name="Ryu S."/>
            <person name="Kim W."/>
        </authorList>
    </citation>
    <scope>NUCLEOTIDE SEQUENCE [LARGE SCALE GENOMIC DNA]</scope>
    <source>
        <tissue evidence="2">Muscle</tissue>
    </source>
</reference>
<comment type="caution">
    <text evidence="2">The sequence shown here is derived from an EMBL/GenBank/DDBJ whole genome shotgun (WGS) entry which is preliminary data.</text>
</comment>
<dbReference type="Pfam" id="PF09165">
    <property type="entry name" value="Ubiq-Cytc-red_N"/>
    <property type="match status" value="1"/>
</dbReference>